<dbReference type="PANTHER" id="PTHR43981:SF2">
    <property type="entry name" value="ENOYL-[ACYL-CARRIER-PROTEIN] REDUCTASE, MITOCHONDRIAL"/>
    <property type="match status" value="1"/>
</dbReference>
<evidence type="ECO:0000256" key="2">
    <source>
        <dbReference type="ARBA" id="ARBA00010371"/>
    </source>
</evidence>
<comment type="similarity">
    <text evidence="2">Belongs to the zinc-containing alcohol dehydrogenase family. Quinone oxidoreductase subfamily.</text>
</comment>
<evidence type="ECO:0000256" key="8">
    <source>
        <dbReference type="ARBA" id="ARBA00023098"/>
    </source>
</evidence>
<keyword evidence="7" id="KW-0560">Oxidoreductase</keyword>
<reference evidence="15 16" key="1">
    <citation type="submission" date="2016-10" db="EMBL/GenBank/DDBJ databases">
        <title>Proteomics and genomics reveal pathogen-plant mechanisms compatible with a hemibiotrophic lifestyle of Diplodia corticola.</title>
        <authorList>
            <person name="Fernandes I."/>
            <person name="De Jonge R."/>
            <person name="Van De Peer Y."/>
            <person name="Devreese B."/>
            <person name="Alves A."/>
            <person name="Esteves A.C."/>
        </authorList>
    </citation>
    <scope>NUCLEOTIDE SEQUENCE [LARGE SCALE GENOMIC DNA]</scope>
    <source>
        <strain evidence="15 16">CBS 112549</strain>
    </source>
</reference>
<dbReference type="SUPFAM" id="SSF51735">
    <property type="entry name" value="NAD(P)-binding Rossmann-fold domains"/>
    <property type="match status" value="1"/>
</dbReference>
<dbReference type="OrthoDB" id="7482721at2759"/>
<keyword evidence="10" id="KW-0275">Fatty acid biosynthesis</keyword>
<dbReference type="STRING" id="236234.A0A1J9SIT5"/>
<evidence type="ECO:0000313" key="16">
    <source>
        <dbReference type="Proteomes" id="UP000183809"/>
    </source>
</evidence>
<feature type="region of interest" description="Disordered" evidence="13">
    <location>
        <begin position="30"/>
        <end position="56"/>
    </location>
</feature>
<dbReference type="Gene3D" id="3.40.50.720">
    <property type="entry name" value="NAD(P)-binding Rossmann-like Domain"/>
    <property type="match status" value="1"/>
</dbReference>
<keyword evidence="5" id="KW-0521">NADP</keyword>
<dbReference type="GO" id="GO:0005739">
    <property type="term" value="C:mitochondrion"/>
    <property type="evidence" value="ECO:0007669"/>
    <property type="project" value="UniProtKB-SubCell"/>
</dbReference>
<evidence type="ECO:0000256" key="10">
    <source>
        <dbReference type="ARBA" id="ARBA00023160"/>
    </source>
</evidence>
<dbReference type="InterPro" id="IPR013154">
    <property type="entry name" value="ADH-like_N"/>
</dbReference>
<evidence type="ECO:0000313" key="15">
    <source>
        <dbReference type="EMBL" id="OJD40271.1"/>
    </source>
</evidence>
<dbReference type="SMART" id="SM00829">
    <property type="entry name" value="PKS_ER"/>
    <property type="match status" value="1"/>
</dbReference>
<keyword evidence="16" id="KW-1185">Reference proteome</keyword>
<accession>A0A1J9SIT5</accession>
<dbReference type="Proteomes" id="UP000183809">
    <property type="component" value="Unassembled WGS sequence"/>
</dbReference>
<dbReference type="PANTHER" id="PTHR43981">
    <property type="entry name" value="ENOYL-[ACYL-CARRIER-PROTEIN] REDUCTASE, MITOCHONDRIAL"/>
    <property type="match status" value="1"/>
</dbReference>
<dbReference type="EC" id="1.3.1.104" evidence="11"/>
<dbReference type="Gene3D" id="3.90.180.10">
    <property type="entry name" value="Medium-chain alcohol dehydrogenases, catalytic domain"/>
    <property type="match status" value="1"/>
</dbReference>
<dbReference type="FunFam" id="3.40.50.720:FF:000112">
    <property type="entry name" value="Enoyl-[acyl-carrier-protein] reductase 1, mitochondrial"/>
    <property type="match status" value="1"/>
</dbReference>
<feature type="domain" description="Enoyl reductase (ER)" evidence="14">
    <location>
        <begin position="108"/>
        <end position="447"/>
    </location>
</feature>
<dbReference type="SUPFAM" id="SSF50129">
    <property type="entry name" value="GroES-like"/>
    <property type="match status" value="1"/>
</dbReference>
<keyword evidence="8" id="KW-0443">Lipid metabolism</keyword>
<evidence type="ECO:0000256" key="11">
    <source>
        <dbReference type="ARBA" id="ARBA00038963"/>
    </source>
</evidence>
<dbReference type="InterPro" id="IPR036291">
    <property type="entry name" value="NAD(P)-bd_dom_sf"/>
</dbReference>
<comment type="subcellular location">
    <subcellularLocation>
        <location evidence="1">Mitochondrion</location>
    </subcellularLocation>
</comment>
<dbReference type="InterPro" id="IPR013149">
    <property type="entry name" value="ADH-like_C"/>
</dbReference>
<evidence type="ECO:0000256" key="1">
    <source>
        <dbReference type="ARBA" id="ARBA00004173"/>
    </source>
</evidence>
<comment type="catalytic activity">
    <reaction evidence="12">
        <text>a 2,3-saturated acyl-[ACP] + NADP(+) = a (2E)-enoyl-[ACP] + NADPH + H(+)</text>
        <dbReference type="Rhea" id="RHEA:22564"/>
        <dbReference type="Rhea" id="RHEA-COMP:9925"/>
        <dbReference type="Rhea" id="RHEA-COMP:9926"/>
        <dbReference type="ChEBI" id="CHEBI:15378"/>
        <dbReference type="ChEBI" id="CHEBI:57783"/>
        <dbReference type="ChEBI" id="CHEBI:58349"/>
        <dbReference type="ChEBI" id="CHEBI:78784"/>
        <dbReference type="ChEBI" id="CHEBI:78785"/>
        <dbReference type="EC" id="1.3.1.104"/>
    </reaction>
</comment>
<organism evidence="15 16">
    <name type="scientific">Diplodia corticola</name>
    <dbReference type="NCBI Taxonomy" id="236234"/>
    <lineage>
        <taxon>Eukaryota</taxon>
        <taxon>Fungi</taxon>
        <taxon>Dikarya</taxon>
        <taxon>Ascomycota</taxon>
        <taxon>Pezizomycotina</taxon>
        <taxon>Dothideomycetes</taxon>
        <taxon>Dothideomycetes incertae sedis</taxon>
        <taxon>Botryosphaeriales</taxon>
        <taxon>Botryosphaeriaceae</taxon>
        <taxon>Diplodia</taxon>
    </lineage>
</organism>
<gene>
    <name evidence="15" type="ORF">BKCO1_1000618</name>
</gene>
<evidence type="ECO:0000259" key="14">
    <source>
        <dbReference type="SMART" id="SM00829"/>
    </source>
</evidence>
<keyword evidence="6" id="KW-0809">Transit peptide</keyword>
<keyword evidence="9" id="KW-0496">Mitochondrion</keyword>
<dbReference type="GO" id="GO:0006633">
    <property type="term" value="P:fatty acid biosynthetic process"/>
    <property type="evidence" value="ECO:0007669"/>
    <property type="project" value="UniProtKB-KW"/>
</dbReference>
<dbReference type="EMBL" id="MNUE01000001">
    <property type="protein sequence ID" value="OJD40271.1"/>
    <property type="molecule type" value="Genomic_DNA"/>
</dbReference>
<dbReference type="GO" id="GO:0141148">
    <property type="term" value="F:enoyl-[acyl-carrier-protein] reductase (NADPH) activity"/>
    <property type="evidence" value="ECO:0007669"/>
    <property type="project" value="UniProtKB-EC"/>
</dbReference>
<dbReference type="InterPro" id="IPR011032">
    <property type="entry name" value="GroES-like_sf"/>
</dbReference>
<evidence type="ECO:0000256" key="5">
    <source>
        <dbReference type="ARBA" id="ARBA00022857"/>
    </source>
</evidence>
<dbReference type="RefSeq" id="XP_020135114.1">
    <property type="nucleotide sequence ID" value="XM_020270035.1"/>
</dbReference>
<dbReference type="InterPro" id="IPR020843">
    <property type="entry name" value="ER"/>
</dbReference>
<protein>
    <recommendedName>
        <fullName evidence="11">enoyl-[acyl-carrier-protein] reductase</fullName>
        <ecNumber evidence="11">1.3.1.104</ecNumber>
    </recommendedName>
</protein>
<dbReference type="InterPro" id="IPR051034">
    <property type="entry name" value="Mito_Enoyl-ACP_Reductase"/>
</dbReference>
<evidence type="ECO:0000256" key="13">
    <source>
        <dbReference type="SAM" id="MobiDB-lite"/>
    </source>
</evidence>
<evidence type="ECO:0000256" key="4">
    <source>
        <dbReference type="ARBA" id="ARBA00022832"/>
    </source>
</evidence>
<dbReference type="AlphaFoldDB" id="A0A1J9SIT5"/>
<evidence type="ECO:0000256" key="9">
    <source>
        <dbReference type="ARBA" id="ARBA00023128"/>
    </source>
</evidence>
<dbReference type="CDD" id="cd08290">
    <property type="entry name" value="ETR"/>
    <property type="match status" value="1"/>
</dbReference>
<evidence type="ECO:0000256" key="3">
    <source>
        <dbReference type="ARBA" id="ARBA00022516"/>
    </source>
</evidence>
<dbReference type="GeneID" id="31010294"/>
<dbReference type="Pfam" id="PF08240">
    <property type="entry name" value="ADH_N"/>
    <property type="match status" value="1"/>
</dbReference>
<name>A0A1J9SIT5_9PEZI</name>
<proteinExistence type="inferred from homology"/>
<keyword evidence="3" id="KW-0444">Lipid biosynthesis</keyword>
<evidence type="ECO:0000256" key="12">
    <source>
        <dbReference type="ARBA" id="ARBA00048843"/>
    </source>
</evidence>
<comment type="caution">
    <text evidence="15">The sequence shown here is derived from an EMBL/GenBank/DDBJ whole genome shotgun (WGS) entry which is preliminary data.</text>
</comment>
<sequence>MLSNMVDFQLAEARQFPRAAGDVILRELESGATPNPDELPRRIAPTTAHSHTQPPMASRRVLLSAATRPIAAARPAARPTTLQVRAISAYGYEQAKALAFDKYGEPQDVLRLHQHSISPAHGDQLTLRFLAAPVNPADINQIQGVYPSKPTFTTALSTPNPIAVGGNEGLAEVLSAGSSVKGLSRGDWVIMKQPGFGTWRTHAQTDASNLLKIDNKEGLTPIQAGTVSINPCTAYRMLRDFATLAEGDWFVQNGANSGVGRAAIQLGRLWGYRSINVIRARPEGTDELKQELLDLGADVVVTDEELMAKGFGDRVKEWTNGGRDRVPLGLNCVGGKPATALTKLLSPEAHFVTYGGMSKQPVQLPTALLIFKNIHFDGFWVSRWGKEHPDEKKKTVDHVLDLIREGKFKDTPVDEVKWEWKTEQKTLVDAVQGTLEGFRSGKGIFVFGET</sequence>
<dbReference type="Pfam" id="PF00107">
    <property type="entry name" value="ADH_zinc_N"/>
    <property type="match status" value="1"/>
</dbReference>
<evidence type="ECO:0000256" key="6">
    <source>
        <dbReference type="ARBA" id="ARBA00022946"/>
    </source>
</evidence>
<evidence type="ECO:0000256" key="7">
    <source>
        <dbReference type="ARBA" id="ARBA00023002"/>
    </source>
</evidence>
<keyword evidence="4" id="KW-0276">Fatty acid metabolism</keyword>